<proteinExistence type="predicted"/>
<accession>A0AAV0CJW5</accession>
<feature type="region of interest" description="Disordered" evidence="1">
    <location>
        <begin position="1"/>
        <end position="111"/>
    </location>
</feature>
<evidence type="ECO:0000313" key="2">
    <source>
        <dbReference type="EMBL" id="CAH9079227.1"/>
    </source>
</evidence>
<reference evidence="2" key="1">
    <citation type="submission" date="2022-07" db="EMBL/GenBank/DDBJ databases">
        <authorList>
            <person name="Macas J."/>
            <person name="Novak P."/>
            <person name="Neumann P."/>
        </authorList>
    </citation>
    <scope>NUCLEOTIDE SEQUENCE</scope>
</reference>
<feature type="compositionally biased region" description="Basic and acidic residues" evidence="1">
    <location>
        <begin position="35"/>
        <end position="45"/>
    </location>
</feature>
<dbReference type="Pfam" id="PF07797">
    <property type="entry name" value="DUF1639"/>
    <property type="match status" value="1"/>
</dbReference>
<evidence type="ECO:0000256" key="1">
    <source>
        <dbReference type="SAM" id="MobiDB-lite"/>
    </source>
</evidence>
<dbReference type="PANTHER" id="PTHR33130:SF40">
    <property type="entry name" value="CHROMOGRANIN (DUF1639)"/>
    <property type="match status" value="1"/>
</dbReference>
<organism evidence="2 3">
    <name type="scientific">Cuscuta epithymum</name>
    <dbReference type="NCBI Taxonomy" id="186058"/>
    <lineage>
        <taxon>Eukaryota</taxon>
        <taxon>Viridiplantae</taxon>
        <taxon>Streptophyta</taxon>
        <taxon>Embryophyta</taxon>
        <taxon>Tracheophyta</taxon>
        <taxon>Spermatophyta</taxon>
        <taxon>Magnoliopsida</taxon>
        <taxon>eudicotyledons</taxon>
        <taxon>Gunneridae</taxon>
        <taxon>Pentapetalae</taxon>
        <taxon>asterids</taxon>
        <taxon>lamiids</taxon>
        <taxon>Solanales</taxon>
        <taxon>Convolvulaceae</taxon>
        <taxon>Cuscuteae</taxon>
        <taxon>Cuscuta</taxon>
        <taxon>Cuscuta subgen. Cuscuta</taxon>
    </lineage>
</organism>
<name>A0AAV0CJW5_9ASTE</name>
<protein>
    <submittedName>
        <fullName evidence="2">Uncharacterized protein</fullName>
    </submittedName>
</protein>
<dbReference type="AlphaFoldDB" id="A0AAV0CJW5"/>
<dbReference type="PANTHER" id="PTHR33130">
    <property type="entry name" value="PUTATIVE (DUF1639)-RELATED"/>
    <property type="match status" value="1"/>
</dbReference>
<sequence length="222" mass="24959">MATTPQRPPQLLHNFHLPRLNWGHNSTSNHRFRRRDSSRSMDDSRVIPPKENVNHHRSSTENGGPDSELLPTGSYPLFSSPPCSAGKHRARIPNGEETQQEEQNGAVEIPDEGETRTWNLRPRKASAAASFRNGEMQEVEEGNHSADNKKLLISLSKEEIEEDVYSLTGSRPARRPKKRPRNVQKLLNNVFPGIYLVGLSAASYRAHESQVKSLPKVFIVGK</sequence>
<dbReference type="InterPro" id="IPR012438">
    <property type="entry name" value="DUF1639"/>
</dbReference>
<dbReference type="EMBL" id="CAMAPF010000033">
    <property type="protein sequence ID" value="CAH9079227.1"/>
    <property type="molecule type" value="Genomic_DNA"/>
</dbReference>
<comment type="caution">
    <text evidence="2">The sequence shown here is derived from an EMBL/GenBank/DDBJ whole genome shotgun (WGS) entry which is preliminary data.</text>
</comment>
<dbReference type="Proteomes" id="UP001152523">
    <property type="component" value="Unassembled WGS sequence"/>
</dbReference>
<keyword evidence="3" id="KW-1185">Reference proteome</keyword>
<evidence type="ECO:0000313" key="3">
    <source>
        <dbReference type="Proteomes" id="UP001152523"/>
    </source>
</evidence>
<gene>
    <name evidence="2" type="ORF">CEPIT_LOCUS6764</name>
</gene>